<sequence length="431" mass="48507">MKKVKKIILFTFVLFVLTNNTVLGEKLHMVKGIKGNKSEKIGISDVGIAIKPIKPNGNEEIGDFIVSSNSSIPSSPSKSTNPNSSINLNELKKVMRKEFESFKSDFIIEYKGNITIEKVREAIQDIYNDGSYIGGAISSITPRVISLGNTTEISFSVKYYNTLEEEKFIDSEVSRILKAIIKPNMSEFEKVRAVHDYIVNNTTYTKNTKKTPHSAYTVFKEGKGVCQGYTLAAYRLLDALGIENYYVVGKSMGKTSWGAHCWSLVKIGGKYYNMDITKDDPLVTDGNDILSYKYFLVSDKKFSQTHKANRDVLPKATDSKYEILNGARDPFEYEGNLYFGNKNDNNKLYSFSLKTLKLRKVTDAKAPFVVAAKGTIYFSNYSQGGYIYKTDLNGKKLTRVNKVHSTNLKLKNRKITFINKTTNKLASINTM</sequence>
<dbReference type="Gene3D" id="3.10.620.30">
    <property type="match status" value="1"/>
</dbReference>
<dbReference type="Pfam" id="PF01841">
    <property type="entry name" value="Transglut_core"/>
    <property type="match status" value="1"/>
</dbReference>
<dbReference type="Pfam" id="PF16472">
    <property type="entry name" value="DUF5050"/>
    <property type="match status" value="1"/>
</dbReference>
<dbReference type="SMART" id="SM00460">
    <property type="entry name" value="TGc"/>
    <property type="match status" value="1"/>
</dbReference>
<comment type="caution">
    <text evidence="2">The sequence shown here is derived from an EMBL/GenBank/DDBJ whole genome shotgun (WGS) entry which is preliminary data.</text>
</comment>
<evidence type="ECO:0000313" key="3">
    <source>
        <dbReference type="Proteomes" id="UP000186112"/>
    </source>
</evidence>
<dbReference type="SUPFAM" id="SSF54001">
    <property type="entry name" value="Cysteine proteinases"/>
    <property type="match status" value="1"/>
</dbReference>
<evidence type="ECO:0000313" key="2">
    <source>
        <dbReference type="EMBL" id="OLS02620.1"/>
    </source>
</evidence>
<accession>A0A1U7M5U0</accession>
<dbReference type="SUPFAM" id="SSF63825">
    <property type="entry name" value="YWTD domain"/>
    <property type="match status" value="1"/>
</dbReference>
<dbReference type="InterPro" id="IPR032485">
    <property type="entry name" value="LRP1-like_beta_prop"/>
</dbReference>
<dbReference type="AlphaFoldDB" id="A0A1U7M5U0"/>
<dbReference type="OrthoDB" id="1817605at2"/>
<dbReference type="PANTHER" id="PTHR46333">
    <property type="entry name" value="CYTOKINESIS PROTEIN 3"/>
    <property type="match status" value="1"/>
</dbReference>
<keyword evidence="3" id="KW-1185">Reference proteome</keyword>
<feature type="domain" description="Transglutaminase-like" evidence="1">
    <location>
        <begin position="218"/>
        <end position="278"/>
    </location>
</feature>
<name>A0A1U7M5U0_TISCR</name>
<dbReference type="InterPro" id="IPR038765">
    <property type="entry name" value="Papain-like_cys_pep_sf"/>
</dbReference>
<gene>
    <name evidence="2" type="ORF">TICRE_14210</name>
</gene>
<dbReference type="Proteomes" id="UP000186112">
    <property type="component" value="Unassembled WGS sequence"/>
</dbReference>
<dbReference type="RefSeq" id="WP_075726528.1">
    <property type="nucleotide sequence ID" value="NZ_LTDM01000022.1"/>
</dbReference>
<dbReference type="EMBL" id="LTDM01000022">
    <property type="protein sequence ID" value="OLS02620.1"/>
    <property type="molecule type" value="Genomic_DNA"/>
</dbReference>
<dbReference type="InterPro" id="IPR002931">
    <property type="entry name" value="Transglutaminase-like"/>
</dbReference>
<proteinExistence type="predicted"/>
<evidence type="ECO:0000259" key="1">
    <source>
        <dbReference type="SMART" id="SM00460"/>
    </source>
</evidence>
<dbReference type="PANTHER" id="PTHR46333:SF2">
    <property type="entry name" value="CYTOKINESIS PROTEIN 3"/>
    <property type="match status" value="1"/>
</dbReference>
<reference evidence="2 3" key="1">
    <citation type="submission" date="2016-02" db="EMBL/GenBank/DDBJ databases">
        <title>Genome sequence of Tissierella creatinophila DSM 6911.</title>
        <authorList>
            <person name="Poehlein A."/>
            <person name="Daniel R."/>
        </authorList>
    </citation>
    <scope>NUCLEOTIDE SEQUENCE [LARGE SCALE GENOMIC DNA]</scope>
    <source>
        <strain evidence="2 3">DSM 6911</strain>
    </source>
</reference>
<protein>
    <submittedName>
        <fullName evidence="2">Transglutaminase-like superfamily protein</fullName>
    </submittedName>
</protein>
<organism evidence="2 3">
    <name type="scientific">Tissierella creatinophila DSM 6911</name>
    <dbReference type="NCBI Taxonomy" id="1123403"/>
    <lineage>
        <taxon>Bacteria</taxon>
        <taxon>Bacillati</taxon>
        <taxon>Bacillota</taxon>
        <taxon>Tissierellia</taxon>
        <taxon>Tissierellales</taxon>
        <taxon>Tissierellaceae</taxon>
        <taxon>Tissierella</taxon>
    </lineage>
</organism>
<dbReference type="GO" id="GO:0005737">
    <property type="term" value="C:cytoplasm"/>
    <property type="evidence" value="ECO:0007669"/>
    <property type="project" value="TreeGrafter"/>
</dbReference>
<dbReference type="InterPro" id="IPR052557">
    <property type="entry name" value="CAP/Cytokinesis_protein"/>
</dbReference>